<protein>
    <submittedName>
        <fullName evidence="10">Unannotated protein</fullName>
    </submittedName>
</protein>
<dbReference type="GO" id="GO:0016746">
    <property type="term" value="F:acyltransferase activity"/>
    <property type="evidence" value="ECO:0007669"/>
    <property type="project" value="UniProtKB-KW"/>
</dbReference>
<keyword evidence="6 9" id="KW-1133">Transmembrane helix</keyword>
<organism evidence="10">
    <name type="scientific">freshwater metagenome</name>
    <dbReference type="NCBI Taxonomy" id="449393"/>
    <lineage>
        <taxon>unclassified sequences</taxon>
        <taxon>metagenomes</taxon>
        <taxon>ecological metagenomes</taxon>
    </lineage>
</organism>
<evidence type="ECO:0000256" key="8">
    <source>
        <dbReference type="ARBA" id="ARBA00023315"/>
    </source>
</evidence>
<evidence type="ECO:0000256" key="2">
    <source>
        <dbReference type="ARBA" id="ARBA00022475"/>
    </source>
</evidence>
<dbReference type="InterPro" id="IPR044021">
    <property type="entry name" value="CrtO"/>
</dbReference>
<evidence type="ECO:0000256" key="7">
    <source>
        <dbReference type="ARBA" id="ARBA00023136"/>
    </source>
</evidence>
<dbReference type="Pfam" id="PF18927">
    <property type="entry name" value="CrtO"/>
    <property type="match status" value="1"/>
</dbReference>
<keyword evidence="8" id="KW-0012">Acyltransferase</keyword>
<evidence type="ECO:0000256" key="6">
    <source>
        <dbReference type="ARBA" id="ARBA00022989"/>
    </source>
</evidence>
<keyword evidence="3" id="KW-0808">Transferase</keyword>
<feature type="transmembrane region" description="Helical" evidence="9">
    <location>
        <begin position="120"/>
        <end position="140"/>
    </location>
</feature>
<evidence type="ECO:0000256" key="3">
    <source>
        <dbReference type="ARBA" id="ARBA00022679"/>
    </source>
</evidence>
<dbReference type="EMBL" id="CAEZTU010000041">
    <property type="protein sequence ID" value="CAB4580150.1"/>
    <property type="molecule type" value="Genomic_DNA"/>
</dbReference>
<keyword evidence="4 9" id="KW-0812">Transmembrane</keyword>
<comment type="subcellular location">
    <subcellularLocation>
        <location evidence="1">Cell membrane</location>
        <topology evidence="1">Single-pass membrane protein</topology>
    </subcellularLocation>
</comment>
<keyword evidence="2" id="KW-1003">Cell membrane</keyword>
<keyword evidence="7 9" id="KW-0472">Membrane</keyword>
<evidence type="ECO:0000313" key="10">
    <source>
        <dbReference type="EMBL" id="CAB4580150.1"/>
    </source>
</evidence>
<proteinExistence type="predicted"/>
<dbReference type="AlphaFoldDB" id="A0A6J6EUA9"/>
<gene>
    <name evidence="10" type="ORF">UFOPK1740_00867</name>
</gene>
<dbReference type="GO" id="GO:0005886">
    <property type="term" value="C:plasma membrane"/>
    <property type="evidence" value="ECO:0007669"/>
    <property type="project" value="UniProtKB-SubCell"/>
</dbReference>
<evidence type="ECO:0000256" key="4">
    <source>
        <dbReference type="ARBA" id="ARBA00022692"/>
    </source>
</evidence>
<keyword evidence="5" id="KW-0732">Signal</keyword>
<feature type="transmembrane region" description="Helical" evidence="9">
    <location>
        <begin position="7"/>
        <end position="26"/>
    </location>
</feature>
<sequence length="156" mass="18640">MRDFIKFMLLNIGTWVLWFFIVGYLVTKIKDKFLEKDYLFTSLFGFEKDGTWFKKYLKIDKWKDRVPELGGYFGDGFEKRSVADAQIDQIKLFIRETRRAELAHWVMTAGWIFTTAFNPLWAIAFNLVFAHVVNFPCLIIQRYNRARLIKVLNYKS</sequence>
<evidence type="ECO:0000256" key="9">
    <source>
        <dbReference type="SAM" id="Phobius"/>
    </source>
</evidence>
<evidence type="ECO:0000256" key="1">
    <source>
        <dbReference type="ARBA" id="ARBA00004162"/>
    </source>
</evidence>
<reference evidence="10" key="1">
    <citation type="submission" date="2020-05" db="EMBL/GenBank/DDBJ databases">
        <authorList>
            <person name="Chiriac C."/>
            <person name="Salcher M."/>
            <person name="Ghai R."/>
            <person name="Kavagutti S V."/>
        </authorList>
    </citation>
    <scope>NUCLEOTIDE SEQUENCE</scope>
</reference>
<evidence type="ECO:0000256" key="5">
    <source>
        <dbReference type="ARBA" id="ARBA00022729"/>
    </source>
</evidence>
<accession>A0A6J6EUA9</accession>
<name>A0A6J6EUA9_9ZZZZ</name>